<keyword evidence="2" id="KW-1133">Transmembrane helix</keyword>
<evidence type="ECO:0000313" key="4">
    <source>
        <dbReference type="Proteomes" id="UP000249725"/>
    </source>
</evidence>
<evidence type="ECO:0000256" key="1">
    <source>
        <dbReference type="SAM" id="MobiDB-lite"/>
    </source>
</evidence>
<feature type="compositionally biased region" description="Low complexity" evidence="1">
    <location>
        <begin position="103"/>
        <end position="141"/>
    </location>
</feature>
<dbReference type="OrthoDB" id="7211219at2"/>
<dbReference type="AlphaFoldDB" id="A0A328A9B3"/>
<evidence type="ECO:0000256" key="2">
    <source>
        <dbReference type="SAM" id="Phobius"/>
    </source>
</evidence>
<evidence type="ECO:0000313" key="3">
    <source>
        <dbReference type="EMBL" id="RAK50937.1"/>
    </source>
</evidence>
<keyword evidence="2" id="KW-0812">Transmembrane</keyword>
<proteinExistence type="predicted"/>
<comment type="caution">
    <text evidence="3">The sequence shown here is derived from an EMBL/GenBank/DDBJ whole genome shotgun (WGS) entry which is preliminary data.</text>
</comment>
<organism evidence="3 4">
    <name type="scientific">Phenylobacterium deserti</name>
    <dbReference type="NCBI Taxonomy" id="1914756"/>
    <lineage>
        <taxon>Bacteria</taxon>
        <taxon>Pseudomonadati</taxon>
        <taxon>Pseudomonadota</taxon>
        <taxon>Alphaproteobacteria</taxon>
        <taxon>Caulobacterales</taxon>
        <taxon>Caulobacteraceae</taxon>
        <taxon>Phenylobacterium</taxon>
    </lineage>
</organism>
<gene>
    <name evidence="3" type="ORF">DJ018_17380</name>
</gene>
<accession>A0A328A9B3</accession>
<feature type="region of interest" description="Disordered" evidence="1">
    <location>
        <begin position="94"/>
        <end position="155"/>
    </location>
</feature>
<name>A0A328A9B3_9CAUL</name>
<dbReference type="Proteomes" id="UP000249725">
    <property type="component" value="Unassembled WGS sequence"/>
</dbReference>
<protein>
    <submittedName>
        <fullName evidence="3">Uncharacterized protein</fullName>
    </submittedName>
</protein>
<sequence length="239" mass="24632">MAFHGRDERSRAVSDDLEQIFGQVDPAVPPEAAGRPSAVKGVPLGQPRRRLSAGAAGALGAVALAAVAVWAVANRAPPKAAAAPPAATLPVQVAQAAPPPAPSTTASAPLNTLPPAAPAASVEAPAVQSAATPKKPAAARPKVTRAKASREGGGRCAGLHGEARARCLYPAVISADRRLRTAYASAVRAGAPRGVLVEYRREWAGLRRVANRDPRRVINGYRAMASELDRIAARERARS</sequence>
<dbReference type="RefSeq" id="WP_111516247.1">
    <property type="nucleotide sequence ID" value="NZ_QFYR01000005.1"/>
</dbReference>
<feature type="transmembrane region" description="Helical" evidence="2">
    <location>
        <begin position="53"/>
        <end position="73"/>
    </location>
</feature>
<keyword evidence="2" id="KW-0472">Membrane</keyword>
<dbReference type="EMBL" id="QFYR01000005">
    <property type="protein sequence ID" value="RAK50937.1"/>
    <property type="molecule type" value="Genomic_DNA"/>
</dbReference>
<keyword evidence="4" id="KW-1185">Reference proteome</keyword>
<reference evidence="4" key="1">
    <citation type="submission" date="2018-05" db="EMBL/GenBank/DDBJ databases">
        <authorList>
            <person name="Li X."/>
        </authorList>
    </citation>
    <scope>NUCLEOTIDE SEQUENCE [LARGE SCALE GENOMIC DNA]</scope>
    <source>
        <strain evidence="4">YIM 73061</strain>
    </source>
</reference>